<dbReference type="EMBL" id="JH930468">
    <property type="protein sequence ID" value="EKM61614.1"/>
    <property type="molecule type" value="Genomic_DNA"/>
</dbReference>
<evidence type="ECO:0000313" key="1">
    <source>
        <dbReference type="EMBL" id="EKM61614.1"/>
    </source>
</evidence>
<name>K5WQS8_PHACS</name>
<sequence>MASIPMSGTTNHLENKSFFANATRVKRLSLSSLPAGGLRQMGQYIFPSRSLLPNPKDPNIGATLQAVDAEYFRMLLGPKLRSLWLGQDAGGSELYLPYLPGVCPRLESLTTWSWPTDSEAQDIIARLPRLREFTVIQMKLPPLAKTHLSASTLRSLCLSGVSPQYWDLDSTSFPSLTHFTLEECPDLKSIVCFLRALPATTLQDLTLDFPNSAPNIRLVNEAIEVISRFQRLHELWLSGWDSDNFPDGQEIPRYNIEPLLCLRELRAVFIRLGGIGREVIDGIVKKIGTAWPQLNSFGFVQSWYRTMEPAGLTLEALGLFAAHCPRLTSLIIELDATMKPDTPKPAEVSQAAIMLELKGSLIAESSWPWVAKYISAVHPNAQLSIDEDEKMDQGMIGYWKNVISVLPAMSGTK</sequence>
<dbReference type="RefSeq" id="XP_007391021.1">
    <property type="nucleotide sequence ID" value="XM_007390959.1"/>
</dbReference>
<dbReference type="GeneID" id="18909457"/>
<dbReference type="InterPro" id="IPR032675">
    <property type="entry name" value="LRR_dom_sf"/>
</dbReference>
<dbReference type="AlphaFoldDB" id="K5WQS8"/>
<gene>
    <name evidence="1" type="ORF">PHACADRAFT_169059</name>
</gene>
<evidence type="ECO:0008006" key="3">
    <source>
        <dbReference type="Google" id="ProtNLM"/>
    </source>
</evidence>
<dbReference type="Gene3D" id="3.80.10.10">
    <property type="entry name" value="Ribonuclease Inhibitor"/>
    <property type="match status" value="1"/>
</dbReference>
<dbReference type="Proteomes" id="UP000008370">
    <property type="component" value="Unassembled WGS sequence"/>
</dbReference>
<dbReference type="InParanoid" id="K5WQS8"/>
<dbReference type="KEGG" id="pco:PHACADRAFT_169059"/>
<proteinExistence type="predicted"/>
<reference evidence="1 2" key="1">
    <citation type="journal article" date="2012" name="BMC Genomics">
        <title>Comparative genomics of the white-rot fungi, Phanerochaete carnosa and P. chrysosporium, to elucidate the genetic basis of the distinct wood types they colonize.</title>
        <authorList>
            <person name="Suzuki H."/>
            <person name="MacDonald J."/>
            <person name="Syed K."/>
            <person name="Salamov A."/>
            <person name="Hori C."/>
            <person name="Aerts A."/>
            <person name="Henrissat B."/>
            <person name="Wiebenga A."/>
            <person name="vanKuyk P.A."/>
            <person name="Barry K."/>
            <person name="Lindquist E."/>
            <person name="LaButti K."/>
            <person name="Lapidus A."/>
            <person name="Lucas S."/>
            <person name="Coutinho P."/>
            <person name="Gong Y."/>
            <person name="Samejima M."/>
            <person name="Mahadevan R."/>
            <person name="Abou-Zaid M."/>
            <person name="de Vries R.P."/>
            <person name="Igarashi K."/>
            <person name="Yadav J.S."/>
            <person name="Grigoriev I.V."/>
            <person name="Master E.R."/>
        </authorList>
    </citation>
    <scope>NUCLEOTIDE SEQUENCE [LARGE SCALE GENOMIC DNA]</scope>
    <source>
        <strain evidence="1 2">HHB-10118-sp</strain>
    </source>
</reference>
<dbReference type="OrthoDB" id="2803881at2759"/>
<organism evidence="1 2">
    <name type="scientific">Phanerochaete carnosa (strain HHB-10118-sp)</name>
    <name type="common">White-rot fungus</name>
    <name type="synonym">Peniophora carnosa</name>
    <dbReference type="NCBI Taxonomy" id="650164"/>
    <lineage>
        <taxon>Eukaryota</taxon>
        <taxon>Fungi</taxon>
        <taxon>Dikarya</taxon>
        <taxon>Basidiomycota</taxon>
        <taxon>Agaricomycotina</taxon>
        <taxon>Agaricomycetes</taxon>
        <taxon>Polyporales</taxon>
        <taxon>Phanerochaetaceae</taxon>
        <taxon>Phanerochaete</taxon>
    </lineage>
</organism>
<dbReference type="SUPFAM" id="SSF52047">
    <property type="entry name" value="RNI-like"/>
    <property type="match status" value="1"/>
</dbReference>
<accession>K5WQS8</accession>
<dbReference type="HOGENOM" id="CLU_665817_0_0_1"/>
<keyword evidence="2" id="KW-1185">Reference proteome</keyword>
<evidence type="ECO:0000313" key="2">
    <source>
        <dbReference type="Proteomes" id="UP000008370"/>
    </source>
</evidence>
<protein>
    <recommendedName>
        <fullName evidence="3">F-box domain-containing protein</fullName>
    </recommendedName>
</protein>